<organism evidence="1 2">
    <name type="scientific">Sphingomonas canadensis</name>
    <dbReference type="NCBI Taxonomy" id="1219257"/>
    <lineage>
        <taxon>Bacteria</taxon>
        <taxon>Pseudomonadati</taxon>
        <taxon>Pseudomonadota</taxon>
        <taxon>Alphaproteobacteria</taxon>
        <taxon>Sphingomonadales</taxon>
        <taxon>Sphingomonadaceae</taxon>
        <taxon>Sphingomonas</taxon>
    </lineage>
</organism>
<evidence type="ECO:0000313" key="1">
    <source>
        <dbReference type="EMBL" id="MFD0948268.1"/>
    </source>
</evidence>
<reference evidence="2" key="1">
    <citation type="journal article" date="2019" name="Int. J. Syst. Evol. Microbiol.">
        <title>The Global Catalogue of Microorganisms (GCM) 10K type strain sequencing project: providing services to taxonomists for standard genome sequencing and annotation.</title>
        <authorList>
            <consortium name="The Broad Institute Genomics Platform"/>
            <consortium name="The Broad Institute Genome Sequencing Center for Infectious Disease"/>
            <person name="Wu L."/>
            <person name="Ma J."/>
        </authorList>
    </citation>
    <scope>NUCLEOTIDE SEQUENCE [LARGE SCALE GENOMIC DNA]</scope>
    <source>
        <strain evidence="2">CCUG 62982</strain>
    </source>
</reference>
<protein>
    <submittedName>
        <fullName evidence="1">Uncharacterized protein</fullName>
    </submittedName>
</protein>
<keyword evidence="2" id="KW-1185">Reference proteome</keyword>
<proteinExistence type="predicted"/>
<gene>
    <name evidence="1" type="ORF">ACFQ1E_18155</name>
</gene>
<sequence>MPPVLAAVLAAASVPARAQGGPEQLDQLEPGAGEWQLEYAGVFGGDGEQELEALFALSDRFAIGATAEFEGPGGGIRLDAIGAKALYRMIDPDGHPIGLGIGAEAAVSADGSFAAGEVRLIAESRPARWWIQADAILRHAREDGLGGTGIAYAGSVQRGLGSAAWLGIEASGQVLRIAGDPGLAPRGQHYIGPSLTFEREMAKGNEAEIGIAWLERVRGQGPGSGPRIFVQLTF</sequence>
<dbReference type="EMBL" id="JBHTJG010000011">
    <property type="protein sequence ID" value="MFD0948268.1"/>
    <property type="molecule type" value="Genomic_DNA"/>
</dbReference>
<accession>A0ABW3H9Z4</accession>
<evidence type="ECO:0000313" key="2">
    <source>
        <dbReference type="Proteomes" id="UP001596977"/>
    </source>
</evidence>
<dbReference type="Proteomes" id="UP001596977">
    <property type="component" value="Unassembled WGS sequence"/>
</dbReference>
<comment type="caution">
    <text evidence="1">The sequence shown here is derived from an EMBL/GenBank/DDBJ whole genome shotgun (WGS) entry which is preliminary data.</text>
</comment>
<name>A0ABW3H9Z4_9SPHN</name>